<comment type="caution">
    <text evidence="3">The sequence shown here is derived from an EMBL/GenBank/DDBJ whole genome shotgun (WGS) entry which is preliminary data.</text>
</comment>
<proteinExistence type="predicted"/>
<dbReference type="Proteomes" id="UP000794436">
    <property type="component" value="Unassembled WGS sequence"/>
</dbReference>
<sequence>MLLLALMFVIVWGVKDAAAASNIETNDPLYNLLVVRAANTLNQVEVAMNETNADDWTRNRLFPKLQEDFRKQLEDGEATPKKLQALLTQFLARAELTNIGITNTTYHVVRYDELAPSSLEPMASWKVLMYSCVEALKRFQLFTYSNRFAAMNFTGQAWIMENRSIDEVIRTVWEPFVENVTKTEGADLIWSSTKVRGELQALLNTDVTYLERPKPTSVAPLTESPTPPPTEKPSKSAFIRASTTYKDEIRSSLPASSGSMQALASGLLVGMTLFHAMF</sequence>
<evidence type="ECO:0000256" key="1">
    <source>
        <dbReference type="SAM" id="MobiDB-lite"/>
    </source>
</evidence>
<dbReference type="AlphaFoldDB" id="A0A8K1CFC6"/>
<accession>A0A8K1CFC6</accession>
<protein>
    <submittedName>
        <fullName evidence="3">Uncharacterized protein</fullName>
    </submittedName>
</protein>
<keyword evidence="2" id="KW-0732">Signal</keyword>
<gene>
    <name evidence="3" type="ORF">Poli38472_010838</name>
</gene>
<feature type="chain" id="PRO_5035467649" evidence="2">
    <location>
        <begin position="20"/>
        <end position="278"/>
    </location>
</feature>
<keyword evidence="4" id="KW-1185">Reference proteome</keyword>
<name>A0A8K1CFC6_PYTOL</name>
<evidence type="ECO:0000313" key="4">
    <source>
        <dbReference type="Proteomes" id="UP000794436"/>
    </source>
</evidence>
<dbReference type="EMBL" id="SPLM01000075">
    <property type="protein sequence ID" value="TMW61775.1"/>
    <property type="molecule type" value="Genomic_DNA"/>
</dbReference>
<organism evidence="3 4">
    <name type="scientific">Pythium oligandrum</name>
    <name type="common">Mycoparasitic fungus</name>
    <dbReference type="NCBI Taxonomy" id="41045"/>
    <lineage>
        <taxon>Eukaryota</taxon>
        <taxon>Sar</taxon>
        <taxon>Stramenopiles</taxon>
        <taxon>Oomycota</taxon>
        <taxon>Peronosporomycetes</taxon>
        <taxon>Pythiales</taxon>
        <taxon>Pythiaceae</taxon>
        <taxon>Pythium</taxon>
    </lineage>
</organism>
<reference evidence="3" key="1">
    <citation type="submission" date="2019-03" db="EMBL/GenBank/DDBJ databases">
        <title>Long read genome sequence of the mycoparasitic Pythium oligandrum ATCC 38472 isolated from sugarbeet rhizosphere.</title>
        <authorList>
            <person name="Gaulin E."/>
        </authorList>
    </citation>
    <scope>NUCLEOTIDE SEQUENCE</scope>
    <source>
        <strain evidence="3">ATCC 38472_TT</strain>
    </source>
</reference>
<evidence type="ECO:0000256" key="2">
    <source>
        <dbReference type="SAM" id="SignalP"/>
    </source>
</evidence>
<feature type="region of interest" description="Disordered" evidence="1">
    <location>
        <begin position="215"/>
        <end position="236"/>
    </location>
</feature>
<evidence type="ECO:0000313" key="3">
    <source>
        <dbReference type="EMBL" id="TMW61775.1"/>
    </source>
</evidence>
<feature type="signal peptide" evidence="2">
    <location>
        <begin position="1"/>
        <end position="19"/>
    </location>
</feature>